<dbReference type="Proteomes" id="UP001283361">
    <property type="component" value="Unassembled WGS sequence"/>
</dbReference>
<evidence type="ECO:0000313" key="3">
    <source>
        <dbReference type="Proteomes" id="UP001283361"/>
    </source>
</evidence>
<reference evidence="2" key="1">
    <citation type="journal article" date="2023" name="G3 (Bethesda)">
        <title>A reference genome for the long-term kleptoplast-retaining sea slug Elysia crispata morphotype clarki.</title>
        <authorList>
            <person name="Eastman K.E."/>
            <person name="Pendleton A.L."/>
            <person name="Shaikh M.A."/>
            <person name="Suttiyut T."/>
            <person name="Ogas R."/>
            <person name="Tomko P."/>
            <person name="Gavelis G."/>
            <person name="Widhalm J.R."/>
            <person name="Wisecaver J.H."/>
        </authorList>
    </citation>
    <scope>NUCLEOTIDE SEQUENCE</scope>
    <source>
        <strain evidence="2">ECLA1</strain>
    </source>
</reference>
<accession>A0AAE0ZMF2</accession>
<sequence length="168" mass="17904">MAYMQLSAQRAVRVDGPGDDKLPKDMFALRVRMSSSACSVRSKASAADPEGPLAHAQREHPADDDLGWTVVSVHLQNLGQLARASPKDVGSGLGVKSSRLVSSLPRYHSSWRSSESETLQLDVGQWCAQSNERRVLSPAFRDSGAGTVSRATAAAAVIPVSFFTGHTA</sequence>
<dbReference type="EMBL" id="JAWDGP010003665">
    <property type="protein sequence ID" value="KAK3771948.1"/>
    <property type="molecule type" value="Genomic_DNA"/>
</dbReference>
<proteinExistence type="predicted"/>
<feature type="region of interest" description="Disordered" evidence="1">
    <location>
        <begin position="40"/>
        <end position="60"/>
    </location>
</feature>
<evidence type="ECO:0000256" key="1">
    <source>
        <dbReference type="SAM" id="MobiDB-lite"/>
    </source>
</evidence>
<organism evidence="2 3">
    <name type="scientific">Elysia crispata</name>
    <name type="common">lettuce slug</name>
    <dbReference type="NCBI Taxonomy" id="231223"/>
    <lineage>
        <taxon>Eukaryota</taxon>
        <taxon>Metazoa</taxon>
        <taxon>Spiralia</taxon>
        <taxon>Lophotrochozoa</taxon>
        <taxon>Mollusca</taxon>
        <taxon>Gastropoda</taxon>
        <taxon>Heterobranchia</taxon>
        <taxon>Euthyneura</taxon>
        <taxon>Panpulmonata</taxon>
        <taxon>Sacoglossa</taxon>
        <taxon>Placobranchoidea</taxon>
        <taxon>Plakobranchidae</taxon>
        <taxon>Elysia</taxon>
    </lineage>
</organism>
<protein>
    <submittedName>
        <fullName evidence="2">Uncharacterized protein</fullName>
    </submittedName>
</protein>
<keyword evidence="3" id="KW-1185">Reference proteome</keyword>
<evidence type="ECO:0000313" key="2">
    <source>
        <dbReference type="EMBL" id="KAK3771948.1"/>
    </source>
</evidence>
<dbReference type="AlphaFoldDB" id="A0AAE0ZMF2"/>
<gene>
    <name evidence="2" type="ORF">RRG08_011861</name>
</gene>
<name>A0AAE0ZMF2_9GAST</name>
<comment type="caution">
    <text evidence="2">The sequence shown here is derived from an EMBL/GenBank/DDBJ whole genome shotgun (WGS) entry which is preliminary data.</text>
</comment>